<reference evidence="8" key="1">
    <citation type="submission" date="2006-12" db="EMBL/GenBank/DDBJ databases">
        <title>Complete sequence of Pyrobaculum islandicum DSM 4184.</title>
        <authorList>
            <person name="Copeland A."/>
            <person name="Lucas S."/>
            <person name="Lapidus A."/>
            <person name="Barry K."/>
            <person name="Detter J.C."/>
            <person name="Glavina del Rio T."/>
            <person name="Dalin E."/>
            <person name="Tice H."/>
            <person name="Pitluck S."/>
            <person name="Meincke L."/>
            <person name="Brettin T."/>
            <person name="Bruce D."/>
            <person name="Han C."/>
            <person name="Tapia R."/>
            <person name="Gilna P."/>
            <person name="Schmutz J."/>
            <person name="Larimer F."/>
            <person name="Land M."/>
            <person name="Hauser L."/>
            <person name="Kyrpides N."/>
            <person name="Mikhailova N."/>
            <person name="Cozen A.E."/>
            <person name="Fitz-Gibbon S.T."/>
            <person name="House C.H."/>
            <person name="Saltikov C."/>
            <person name="Lowe T."/>
            <person name="Richardson P."/>
        </authorList>
    </citation>
    <scope>NUCLEOTIDE SEQUENCE [LARGE SCALE GENOMIC DNA]</scope>
    <source>
        <strain evidence="8">DSM 4184</strain>
    </source>
</reference>
<dbReference type="PANTHER" id="PTHR42688">
    <property type="entry name" value="CONSERVED PROTEIN"/>
    <property type="match status" value="1"/>
</dbReference>
<dbReference type="OrthoDB" id="117970at2157"/>
<keyword evidence="4 6" id="KW-1133">Transmembrane helix</keyword>
<organism evidence="8 9">
    <name type="scientific">Pyrobaculum islandicum (strain DSM 4184 / JCM 9189 / GEO3)</name>
    <dbReference type="NCBI Taxonomy" id="384616"/>
    <lineage>
        <taxon>Archaea</taxon>
        <taxon>Thermoproteota</taxon>
        <taxon>Thermoprotei</taxon>
        <taxon>Thermoproteales</taxon>
        <taxon>Thermoproteaceae</taxon>
        <taxon>Pyrobaculum</taxon>
    </lineage>
</organism>
<feature type="transmembrane region" description="Helical" evidence="6">
    <location>
        <begin position="201"/>
        <end position="222"/>
    </location>
</feature>
<protein>
    <submittedName>
        <fullName evidence="8">Major facilitator superfamily MFS_1</fullName>
    </submittedName>
</protein>
<dbReference type="EMBL" id="CP000504">
    <property type="protein sequence ID" value="ABL87772.1"/>
    <property type="molecule type" value="Genomic_DNA"/>
</dbReference>
<dbReference type="RefSeq" id="WP_011762348.1">
    <property type="nucleotide sequence ID" value="NC_008701.1"/>
</dbReference>
<dbReference type="AlphaFoldDB" id="A1RS40"/>
<dbReference type="SUPFAM" id="SSF103473">
    <property type="entry name" value="MFS general substrate transporter"/>
    <property type="match status" value="1"/>
</dbReference>
<name>A1RS40_PYRIL</name>
<feature type="transmembrane region" description="Helical" evidence="6">
    <location>
        <begin position="32"/>
        <end position="55"/>
    </location>
</feature>
<evidence type="ECO:0000256" key="6">
    <source>
        <dbReference type="SAM" id="Phobius"/>
    </source>
</evidence>
<evidence type="ECO:0000313" key="9">
    <source>
        <dbReference type="Proteomes" id="UP000002595"/>
    </source>
</evidence>
<dbReference type="HOGENOM" id="CLU_040020_2_0_2"/>
<dbReference type="eggNOG" id="arCOG00130">
    <property type="taxonomic scope" value="Archaea"/>
</dbReference>
<dbReference type="InterPro" id="IPR020846">
    <property type="entry name" value="MFS_dom"/>
</dbReference>
<feature type="transmembrane region" description="Helical" evidence="6">
    <location>
        <begin position="314"/>
        <end position="335"/>
    </location>
</feature>
<evidence type="ECO:0000256" key="5">
    <source>
        <dbReference type="ARBA" id="ARBA00023136"/>
    </source>
</evidence>
<keyword evidence="2" id="KW-1003">Cell membrane</keyword>
<dbReference type="GO" id="GO:0022857">
    <property type="term" value="F:transmembrane transporter activity"/>
    <property type="evidence" value="ECO:0007669"/>
    <property type="project" value="InterPro"/>
</dbReference>
<dbReference type="CDD" id="cd17370">
    <property type="entry name" value="MFS_MJ1317_like"/>
    <property type="match status" value="1"/>
</dbReference>
<dbReference type="GeneID" id="4617638"/>
<dbReference type="PANTHER" id="PTHR42688:SF1">
    <property type="entry name" value="BLR5212 PROTEIN"/>
    <property type="match status" value="1"/>
</dbReference>
<dbReference type="GO" id="GO:0005886">
    <property type="term" value="C:plasma membrane"/>
    <property type="evidence" value="ECO:0007669"/>
    <property type="project" value="UniProtKB-SubCell"/>
</dbReference>
<dbReference type="Gene3D" id="1.20.1250.20">
    <property type="entry name" value="MFS general substrate transporter like domains"/>
    <property type="match status" value="2"/>
</dbReference>
<gene>
    <name evidence="8" type="ordered locus">Pisl_0594</name>
</gene>
<feature type="domain" description="Major facilitator superfamily (MFS) profile" evidence="7">
    <location>
        <begin position="1"/>
        <end position="185"/>
    </location>
</feature>
<dbReference type="Proteomes" id="UP000002595">
    <property type="component" value="Chromosome"/>
</dbReference>
<evidence type="ECO:0000256" key="3">
    <source>
        <dbReference type="ARBA" id="ARBA00022692"/>
    </source>
</evidence>
<dbReference type="STRING" id="384616.Pisl_0594"/>
<feature type="transmembrane region" description="Helical" evidence="6">
    <location>
        <begin position="162"/>
        <end position="181"/>
    </location>
</feature>
<feature type="transmembrane region" description="Helical" evidence="6">
    <location>
        <begin position="341"/>
        <end position="360"/>
    </location>
</feature>
<evidence type="ECO:0000256" key="2">
    <source>
        <dbReference type="ARBA" id="ARBA00022475"/>
    </source>
</evidence>
<sequence>MNLRLILILGLVSLLADWLYESVRAVVPQYLYYLGASAVFVGFVFGLGDALGYAARFITGPLADKRGGYWLETFLGYALQVAAVAGLVFARDMWQVAGLIFLERFSKALRTPARDAIISAAGGAEARGRAFGIHASLDQIGAIIGVAMATAMLYYKFTPRDVFLISLAPGVAALFTLYVAYRVGKLKPEKRKSTILMDLTVFKFGVTQFLLGLSLIHISLFMYKLAEVAWMASLLYLVAMVSEVPVSLLLGHFYDKNAKALLVAPLFSILLAAIFVAGNIPALFLGAVLYSVVTSYADVVAKAHAARLGGATSLGVINAMWGFGLLVGGILYGYFFDIGASIPIFILATASAFISLVLLWRENT</sequence>
<feature type="transmembrane region" description="Helical" evidence="6">
    <location>
        <begin position="234"/>
        <end position="254"/>
    </location>
</feature>
<keyword evidence="5 6" id="KW-0472">Membrane</keyword>
<evidence type="ECO:0000313" key="8">
    <source>
        <dbReference type="EMBL" id="ABL87772.1"/>
    </source>
</evidence>
<feature type="transmembrane region" description="Helical" evidence="6">
    <location>
        <begin position="266"/>
        <end position="293"/>
    </location>
</feature>
<dbReference type="InterPro" id="IPR036259">
    <property type="entry name" value="MFS_trans_sf"/>
</dbReference>
<comment type="subcellular location">
    <subcellularLocation>
        <location evidence="1">Cell membrane</location>
        <topology evidence="1">Multi-pass membrane protein</topology>
    </subcellularLocation>
</comment>
<dbReference type="KEGG" id="pis:Pisl_0594"/>
<feature type="transmembrane region" description="Helical" evidence="6">
    <location>
        <begin position="67"/>
        <end position="90"/>
    </location>
</feature>
<evidence type="ECO:0000256" key="1">
    <source>
        <dbReference type="ARBA" id="ARBA00004651"/>
    </source>
</evidence>
<evidence type="ECO:0000259" key="7">
    <source>
        <dbReference type="PROSITE" id="PS50850"/>
    </source>
</evidence>
<keyword evidence="3 6" id="KW-0812">Transmembrane</keyword>
<dbReference type="InterPro" id="IPR052425">
    <property type="entry name" value="Uncharacterized_MFS-type"/>
</dbReference>
<dbReference type="InterPro" id="IPR011701">
    <property type="entry name" value="MFS"/>
</dbReference>
<keyword evidence="9" id="KW-1185">Reference proteome</keyword>
<feature type="transmembrane region" description="Helical" evidence="6">
    <location>
        <begin position="139"/>
        <end position="155"/>
    </location>
</feature>
<dbReference type="Pfam" id="PF07690">
    <property type="entry name" value="MFS_1"/>
    <property type="match status" value="1"/>
</dbReference>
<proteinExistence type="predicted"/>
<accession>A1RS40</accession>
<dbReference type="PROSITE" id="PS50850">
    <property type="entry name" value="MFS"/>
    <property type="match status" value="1"/>
</dbReference>
<evidence type="ECO:0000256" key="4">
    <source>
        <dbReference type="ARBA" id="ARBA00022989"/>
    </source>
</evidence>